<protein>
    <submittedName>
        <fullName evidence="3">Uncharacterized protein C17orf105 homolog</fullName>
    </submittedName>
</protein>
<name>A0ABM1KY64_GEKJA</name>
<dbReference type="RefSeq" id="XP_015278651.1">
    <property type="nucleotide sequence ID" value="XM_015423165.1"/>
</dbReference>
<evidence type="ECO:0000313" key="2">
    <source>
        <dbReference type="Proteomes" id="UP000694871"/>
    </source>
</evidence>
<proteinExistence type="inferred from homology"/>
<comment type="similarity">
    <text evidence="1">Belongs to the CFAP97 family.</text>
</comment>
<dbReference type="InterPro" id="IPR038792">
    <property type="entry name" value="CFAP97D1/2"/>
</dbReference>
<dbReference type="Pfam" id="PF13879">
    <property type="entry name" value="Hmw_CFAP97"/>
    <property type="match status" value="1"/>
</dbReference>
<keyword evidence="2" id="KW-1185">Reference proteome</keyword>
<dbReference type="PANTHER" id="PTHR33768:SF5">
    <property type="entry name" value="SPERM AXONEMAL MAINTENANCE PROTEIN CFAP97D1"/>
    <property type="match status" value="1"/>
</dbReference>
<accession>A0ABM1KY64</accession>
<dbReference type="GeneID" id="107120460"/>
<dbReference type="Proteomes" id="UP000694871">
    <property type="component" value="Unplaced"/>
</dbReference>
<sequence length="163" mass="19051">MSSLEAFTCPVVVADSRQRLAPEKKGSHSGELKSFYRVELGKHFVDTKAPSAQPHHYFKVSKIQEAQKRISLIERENKSISTRLADIYRGSGMVDCWNHYVKKSPLRQQQNRELVRITVENQGILKRIRDRKPTYDRKQSEIDWQNSRKYLRNSTRFLLSASD</sequence>
<dbReference type="PANTHER" id="PTHR33768">
    <property type="entry name" value="MIP11318P"/>
    <property type="match status" value="1"/>
</dbReference>
<evidence type="ECO:0000313" key="3">
    <source>
        <dbReference type="RefSeq" id="XP_015278651.1"/>
    </source>
</evidence>
<dbReference type="InterPro" id="IPR029488">
    <property type="entry name" value="Hmw/CFAP97"/>
</dbReference>
<reference evidence="3" key="1">
    <citation type="submission" date="2025-08" db="UniProtKB">
        <authorList>
            <consortium name="RefSeq"/>
        </authorList>
    </citation>
    <scope>IDENTIFICATION</scope>
</reference>
<gene>
    <name evidence="3" type="primary">LOC107120460</name>
</gene>
<evidence type="ECO:0000256" key="1">
    <source>
        <dbReference type="ARBA" id="ARBA00008315"/>
    </source>
</evidence>
<organism evidence="2 3">
    <name type="scientific">Gekko japonicus</name>
    <name type="common">Schlegel's Japanese gecko</name>
    <dbReference type="NCBI Taxonomy" id="146911"/>
    <lineage>
        <taxon>Eukaryota</taxon>
        <taxon>Metazoa</taxon>
        <taxon>Chordata</taxon>
        <taxon>Craniata</taxon>
        <taxon>Vertebrata</taxon>
        <taxon>Euteleostomi</taxon>
        <taxon>Lepidosauria</taxon>
        <taxon>Squamata</taxon>
        <taxon>Bifurcata</taxon>
        <taxon>Gekkota</taxon>
        <taxon>Gekkonidae</taxon>
        <taxon>Gekkoninae</taxon>
        <taxon>Gekko</taxon>
    </lineage>
</organism>